<keyword evidence="4" id="KW-1185">Reference proteome</keyword>
<keyword evidence="2" id="KW-0812">Transmembrane</keyword>
<feature type="transmembrane region" description="Helical" evidence="2">
    <location>
        <begin position="167"/>
        <end position="188"/>
    </location>
</feature>
<feature type="compositionally biased region" description="Basic and acidic residues" evidence="1">
    <location>
        <begin position="1"/>
        <end position="26"/>
    </location>
</feature>
<accession>A0ABD1XK70</accession>
<evidence type="ECO:0000256" key="2">
    <source>
        <dbReference type="SAM" id="Phobius"/>
    </source>
</evidence>
<dbReference type="EMBL" id="JBHFFA010000008">
    <property type="protein sequence ID" value="KAL2609300.1"/>
    <property type="molecule type" value="Genomic_DNA"/>
</dbReference>
<comment type="caution">
    <text evidence="3">The sequence shown here is derived from an EMBL/GenBank/DDBJ whole genome shotgun (WGS) entry which is preliminary data.</text>
</comment>
<sequence>MEFNRRRLEPGEDEHSNEERNNRPISEESGAGVDWISEDAENEIKSPTKEIDQLLADLAHLGGIVTWRYGARRNCATSANVDNGRIDGRTIGSLAEIRVKRVSVLLKLDDLAPGPRRARVTGGGAIWAVMYSLSSTNRISVERSTSSHKRIARVILHVINKSGISPVCINIVGVYLLLYGVFSSLRYFDIL</sequence>
<reference evidence="3 4" key="1">
    <citation type="submission" date="2024-09" db="EMBL/GenBank/DDBJ databases">
        <title>Chromosome-scale assembly of Riccia fluitans.</title>
        <authorList>
            <person name="Paukszto L."/>
            <person name="Sawicki J."/>
            <person name="Karawczyk K."/>
            <person name="Piernik-Szablinska J."/>
            <person name="Szczecinska M."/>
            <person name="Mazdziarz M."/>
        </authorList>
    </citation>
    <scope>NUCLEOTIDE SEQUENCE [LARGE SCALE GENOMIC DNA]</scope>
    <source>
        <strain evidence="3">Rf_01</strain>
        <tissue evidence="3">Aerial parts of the thallus</tissue>
    </source>
</reference>
<protein>
    <submittedName>
        <fullName evidence="3">Uncharacterized protein</fullName>
    </submittedName>
</protein>
<organism evidence="3 4">
    <name type="scientific">Riccia fluitans</name>
    <dbReference type="NCBI Taxonomy" id="41844"/>
    <lineage>
        <taxon>Eukaryota</taxon>
        <taxon>Viridiplantae</taxon>
        <taxon>Streptophyta</taxon>
        <taxon>Embryophyta</taxon>
        <taxon>Marchantiophyta</taxon>
        <taxon>Marchantiopsida</taxon>
        <taxon>Marchantiidae</taxon>
        <taxon>Marchantiales</taxon>
        <taxon>Ricciaceae</taxon>
        <taxon>Riccia</taxon>
    </lineage>
</organism>
<name>A0ABD1XK70_9MARC</name>
<evidence type="ECO:0000313" key="4">
    <source>
        <dbReference type="Proteomes" id="UP001605036"/>
    </source>
</evidence>
<dbReference type="Proteomes" id="UP001605036">
    <property type="component" value="Unassembled WGS sequence"/>
</dbReference>
<gene>
    <name evidence="3" type="ORF">R1flu_027873</name>
</gene>
<keyword evidence="2" id="KW-0472">Membrane</keyword>
<feature type="region of interest" description="Disordered" evidence="1">
    <location>
        <begin position="1"/>
        <end position="34"/>
    </location>
</feature>
<evidence type="ECO:0000256" key="1">
    <source>
        <dbReference type="SAM" id="MobiDB-lite"/>
    </source>
</evidence>
<evidence type="ECO:0000313" key="3">
    <source>
        <dbReference type="EMBL" id="KAL2609300.1"/>
    </source>
</evidence>
<proteinExistence type="predicted"/>
<dbReference type="AlphaFoldDB" id="A0ABD1XK70"/>
<keyword evidence="2" id="KW-1133">Transmembrane helix</keyword>